<comment type="caution">
    <text evidence="2">The sequence shown here is derived from an EMBL/GenBank/DDBJ whole genome shotgun (WGS) entry which is preliminary data.</text>
</comment>
<evidence type="ECO:0000256" key="1">
    <source>
        <dbReference type="SAM" id="MobiDB-lite"/>
    </source>
</evidence>
<dbReference type="AlphaFoldDB" id="A0A9W4DW32"/>
<proteinExistence type="predicted"/>
<reference evidence="2" key="1">
    <citation type="submission" date="2021-05" db="EMBL/GenBank/DDBJ databases">
        <authorList>
            <person name="Arsene-Ploetze F."/>
        </authorList>
    </citation>
    <scope>NUCLEOTIDE SEQUENCE</scope>
    <source>
        <strain evidence="2">DSM 42138</strain>
    </source>
</reference>
<organism evidence="2 3">
    <name type="scientific">Actinacidiphila cocklensis</name>
    <dbReference type="NCBI Taxonomy" id="887465"/>
    <lineage>
        <taxon>Bacteria</taxon>
        <taxon>Bacillati</taxon>
        <taxon>Actinomycetota</taxon>
        <taxon>Actinomycetes</taxon>
        <taxon>Kitasatosporales</taxon>
        <taxon>Streptomycetaceae</taxon>
        <taxon>Actinacidiphila</taxon>
    </lineage>
</organism>
<evidence type="ECO:0000313" key="3">
    <source>
        <dbReference type="Proteomes" id="UP001152519"/>
    </source>
</evidence>
<name>A0A9W4DW32_9ACTN</name>
<evidence type="ECO:0000313" key="2">
    <source>
        <dbReference type="EMBL" id="CAG6397447.1"/>
    </source>
</evidence>
<accession>A0A9W4DW32</accession>
<feature type="region of interest" description="Disordered" evidence="1">
    <location>
        <begin position="16"/>
        <end position="35"/>
    </location>
</feature>
<keyword evidence="3" id="KW-1185">Reference proteome</keyword>
<protein>
    <submittedName>
        <fullName evidence="2">Uncharacterized protein</fullName>
    </submittedName>
</protein>
<dbReference type="Proteomes" id="UP001152519">
    <property type="component" value="Unassembled WGS sequence"/>
</dbReference>
<dbReference type="EMBL" id="CAJSLV010000086">
    <property type="protein sequence ID" value="CAG6397447.1"/>
    <property type="molecule type" value="Genomic_DNA"/>
</dbReference>
<sequence length="91" mass="10011">MGYARRWQTGRMTLDVSSPVPARGAMPDTGLTAMAGDNVSDRERLLKRLNQAVRRPAEFGGLRGAMLRTCGSAREGMRRAYLPDDPVMVSE</sequence>
<gene>
    <name evidence="2" type="ORF">SCOCK_540048</name>
</gene>